<reference evidence="1" key="1">
    <citation type="submission" date="2019-11" db="EMBL/GenBank/DDBJ databases">
        <title>Nori genome reveals adaptations in red seaweeds to the harsh intertidal environment.</title>
        <authorList>
            <person name="Wang D."/>
            <person name="Mao Y."/>
        </authorList>
    </citation>
    <scope>NUCLEOTIDE SEQUENCE</scope>
    <source>
        <tissue evidence="1">Gametophyte</tissue>
    </source>
</reference>
<dbReference type="Proteomes" id="UP000798662">
    <property type="component" value="Chromosome 2"/>
</dbReference>
<keyword evidence="2" id="KW-1185">Reference proteome</keyword>
<comment type="caution">
    <text evidence="1">The sequence shown here is derived from an EMBL/GenBank/DDBJ whole genome shotgun (WGS) entry which is preliminary data.</text>
</comment>
<name>A0ACC3C7A6_PYRYE</name>
<gene>
    <name evidence="1" type="ORF">I4F81_008576</name>
</gene>
<evidence type="ECO:0000313" key="2">
    <source>
        <dbReference type="Proteomes" id="UP000798662"/>
    </source>
</evidence>
<proteinExistence type="predicted"/>
<accession>A0ACC3C7A6</accession>
<dbReference type="EMBL" id="CM020619">
    <property type="protein sequence ID" value="KAK1866057.1"/>
    <property type="molecule type" value="Genomic_DNA"/>
</dbReference>
<evidence type="ECO:0000313" key="1">
    <source>
        <dbReference type="EMBL" id="KAK1866057.1"/>
    </source>
</evidence>
<protein>
    <submittedName>
        <fullName evidence="1">Uncharacterized protein</fullName>
    </submittedName>
</protein>
<organism evidence="1 2">
    <name type="scientific">Pyropia yezoensis</name>
    <name type="common">Susabi-nori</name>
    <name type="synonym">Porphyra yezoensis</name>
    <dbReference type="NCBI Taxonomy" id="2788"/>
    <lineage>
        <taxon>Eukaryota</taxon>
        <taxon>Rhodophyta</taxon>
        <taxon>Bangiophyceae</taxon>
        <taxon>Bangiales</taxon>
        <taxon>Bangiaceae</taxon>
        <taxon>Pyropia</taxon>
    </lineage>
</organism>
<sequence>MASCRDDATGIATMAFGAPAVVGASAFLRGGAAVCRGTRFGQWGSAPSGLSSGAARWTAKVPDAAGTGERAAGTAKAKAAKPSKKGAAAATAAAVPKAPKKARAPKVESIYKSTVNLPDTGFSQRANAVTREPELQSAWATARVYERLSRESPGEPYVLHDGPPYANGALHMGHALNKVLKDFLNRYQLARGRRARFVPGWDCHGLPIELKVLQSLSSTERRESTPLGLRRRAASFARETVDAQRQAFQRFGVWADWDEPYLTLTPAYEAAQVGVFGDMFLAGHIYRGRKPVHWSPSSRTALAEAELEYPEGHVSRSCYVSFPAVPSSLPPPVVAALGGADSVASTPVRLAIWTTTPWTMPANRAIGVNVRMRYSAVSGLVASDPSAVLLVADDLVGAVAAKLGIDSSTTSVVATWTGAELVGIRYTHPLDASLGEVCRVVEGGDYITTDSGTGLVHTAPGHGLEDYAVGLREGLDLASPVDDAGRFTDEAAGGRFTGLPVLGEGNQAVLDALAESGALLAEEAYPHKYPYDWRSKKPTIFRATDQWFASIDGFRDTVLGAVDTVSWLPAAGEKRIRSMVEGRSDWCISRQRAWGVPIPVFYKVDEDAGTREAVLDGAILTHVRDLIAVHGSDVWWEREADELLPADHRGKGLVKGTDTMDVWFDSGSSWASVTGGEATDGGLASFPADVYLEGSDQHRGWFQSSLLTSVAARGVAPYKTVLTHGFVLDAAGIKMSKSIGNVVDPLRIVNGGNNLKQQPAYGADVLRLWVSSVDYSSDVLIGDGILSQVADVYRKLRNTLRYMAGNVADFDPATDAVPVDDLPGLDRFMLHRLAELRDEATAAYDAYSFSRVYTAAQRFAVTDLSNFYLDIAKDRLYVAAPQSPRRRACQTVLAELLHVYTRLLAPILPHTAEDLWQNLPYTPACAPPVVADAPPAAGLVRSSIFEAGWPAAEPAWSSLSPDALATWELVRAVRDDVNKVLEAARVAKTLGASLEARVVLAATSPADAAVLAALCPPGGAANGVDELRVALIVSAVDVADGEAAVAACAHTNLGGGADGGAAAASERRVLVGVDKADGPKCDRCWHYSPSVGATAAHPLICSRCVEAVTSMGMATAPTAGVAV</sequence>